<dbReference type="SUPFAM" id="SSF55961">
    <property type="entry name" value="Bet v1-like"/>
    <property type="match status" value="1"/>
</dbReference>
<proteinExistence type="inferred from homology"/>
<dbReference type="AlphaFoldDB" id="A0A1I3XWH7"/>
<organism evidence="3 4">
    <name type="scientific">Methylocapsa palsarum</name>
    <dbReference type="NCBI Taxonomy" id="1612308"/>
    <lineage>
        <taxon>Bacteria</taxon>
        <taxon>Pseudomonadati</taxon>
        <taxon>Pseudomonadota</taxon>
        <taxon>Alphaproteobacteria</taxon>
        <taxon>Hyphomicrobiales</taxon>
        <taxon>Beijerinckiaceae</taxon>
        <taxon>Methylocapsa</taxon>
    </lineage>
</organism>
<dbReference type="Pfam" id="PF08327">
    <property type="entry name" value="AHSA1"/>
    <property type="match status" value="1"/>
</dbReference>
<dbReference type="OrthoDB" id="9815653at2"/>
<evidence type="ECO:0000259" key="2">
    <source>
        <dbReference type="Pfam" id="PF08327"/>
    </source>
</evidence>
<dbReference type="STRING" id="1612308.SAMN05444581_104136"/>
<feature type="domain" description="Activator of Hsp90 ATPase homologue 1/2-like C-terminal" evidence="2">
    <location>
        <begin position="14"/>
        <end position="138"/>
    </location>
</feature>
<accession>A0A1I3XWH7</accession>
<protein>
    <submittedName>
        <fullName evidence="3">Uncharacterized conserved protein YndB, AHSA1/START domain</fullName>
    </submittedName>
</protein>
<comment type="similarity">
    <text evidence="1">Belongs to the AHA1 family.</text>
</comment>
<evidence type="ECO:0000313" key="4">
    <source>
        <dbReference type="Proteomes" id="UP000198755"/>
    </source>
</evidence>
<dbReference type="Proteomes" id="UP000198755">
    <property type="component" value="Unassembled WGS sequence"/>
</dbReference>
<dbReference type="InterPro" id="IPR023393">
    <property type="entry name" value="START-like_dom_sf"/>
</dbReference>
<dbReference type="RefSeq" id="WP_091680304.1">
    <property type="nucleotide sequence ID" value="NZ_FOSN01000004.1"/>
</dbReference>
<dbReference type="CDD" id="cd08893">
    <property type="entry name" value="SRPBCC_CalC_Aha1-like_GntR-HTH"/>
    <property type="match status" value="1"/>
</dbReference>
<dbReference type="Gene3D" id="3.30.530.20">
    <property type="match status" value="1"/>
</dbReference>
<evidence type="ECO:0000256" key="1">
    <source>
        <dbReference type="ARBA" id="ARBA00006817"/>
    </source>
</evidence>
<name>A0A1I3XWH7_9HYPH</name>
<gene>
    <name evidence="3" type="ORF">SAMN05444581_104136</name>
</gene>
<dbReference type="EMBL" id="FOSN01000004">
    <property type="protein sequence ID" value="SFK23862.1"/>
    <property type="molecule type" value="Genomic_DNA"/>
</dbReference>
<evidence type="ECO:0000313" key="3">
    <source>
        <dbReference type="EMBL" id="SFK23862.1"/>
    </source>
</evidence>
<sequence>MTKSEFVYVTYIRTTPEKLWDALTNSEFMKQYWFGMSCESEWTAGSPWRLQFPDGHVADAGEIAESDPPKHLAIRWRNEWKPELKAEGYSLCVFEIEPEDGAVKLTVTHSMDRAASKSVEAFSGGWPKVLSNLKSLLETGQVVVSRTVDCRGEAA</sequence>
<reference evidence="3 4" key="1">
    <citation type="submission" date="2016-10" db="EMBL/GenBank/DDBJ databases">
        <authorList>
            <person name="de Groot N.N."/>
        </authorList>
    </citation>
    <scope>NUCLEOTIDE SEQUENCE [LARGE SCALE GENOMIC DNA]</scope>
    <source>
        <strain evidence="3 4">NE2</strain>
    </source>
</reference>
<dbReference type="InterPro" id="IPR013538">
    <property type="entry name" value="ASHA1/2-like_C"/>
</dbReference>
<keyword evidence="4" id="KW-1185">Reference proteome</keyword>